<comment type="caution">
    <text evidence="1">The sequence shown here is derived from an EMBL/GenBank/DDBJ whole genome shotgun (WGS) entry which is preliminary data.</text>
</comment>
<dbReference type="Proteomes" id="UP001328733">
    <property type="component" value="Unassembled WGS sequence"/>
</dbReference>
<protein>
    <submittedName>
        <fullName evidence="1">Uncharacterized protein</fullName>
    </submittedName>
</protein>
<name>A0AAW9QPI9_9CHRO</name>
<keyword evidence="2" id="KW-1185">Reference proteome</keyword>
<gene>
    <name evidence="1" type="ORF">V0288_00035</name>
</gene>
<accession>A0AAW9QPI9</accession>
<dbReference type="InterPro" id="IPR029058">
    <property type="entry name" value="AB_hydrolase_fold"/>
</dbReference>
<dbReference type="SUPFAM" id="SSF53474">
    <property type="entry name" value="alpha/beta-Hydrolases"/>
    <property type="match status" value="1"/>
</dbReference>
<evidence type="ECO:0000313" key="2">
    <source>
        <dbReference type="Proteomes" id="UP001328733"/>
    </source>
</evidence>
<dbReference type="AlphaFoldDB" id="A0AAW9QPI9"/>
<evidence type="ECO:0000313" key="1">
    <source>
        <dbReference type="EMBL" id="MEG3435496.1"/>
    </source>
</evidence>
<organism evidence="1 2">
    <name type="scientific">Pannus brasiliensis CCIBt3594</name>
    <dbReference type="NCBI Taxonomy" id="1427578"/>
    <lineage>
        <taxon>Bacteria</taxon>
        <taxon>Bacillati</taxon>
        <taxon>Cyanobacteriota</taxon>
        <taxon>Cyanophyceae</taxon>
        <taxon>Oscillatoriophycideae</taxon>
        <taxon>Chroococcales</taxon>
        <taxon>Microcystaceae</taxon>
        <taxon>Pannus</taxon>
    </lineage>
</organism>
<dbReference type="RefSeq" id="WP_332862947.1">
    <property type="nucleotide sequence ID" value="NZ_JBAFSM010000001.1"/>
</dbReference>
<dbReference type="EMBL" id="JBAFSM010000001">
    <property type="protein sequence ID" value="MEG3435496.1"/>
    <property type="molecule type" value="Genomic_DNA"/>
</dbReference>
<proteinExistence type="predicted"/>
<sequence>MLLLICSGFHDRTLSDRSIERLRRASVRVDPYLILPPLTVIDRVPSPEEPLIAIGFSAGVVTAMANATLWRAFGGKVEALFALDGWGVPLVGNFPIYRLSHDYFTHWSSLFLGGGAENFYADPPADHLTLWSDPDRVAGWSDVAGTLDRTTALTFLSDRLARHGLGIIN</sequence>
<reference evidence="1 2" key="1">
    <citation type="submission" date="2024-01" db="EMBL/GenBank/DDBJ databases">
        <title>Genomic insights into the taxonomy and metabolism of the cyanobacterium Pannus brasiliensis CCIBt3594.</title>
        <authorList>
            <person name="Machado M."/>
            <person name="Botero N.B."/>
            <person name="Andreote A.P.D."/>
            <person name="Feitosa A.M.T."/>
            <person name="Popin R."/>
            <person name="Sivonen K."/>
            <person name="Fiore M.F."/>
        </authorList>
    </citation>
    <scope>NUCLEOTIDE SEQUENCE [LARGE SCALE GENOMIC DNA]</scope>
    <source>
        <strain evidence="1 2">CCIBt3594</strain>
    </source>
</reference>